<evidence type="ECO:0000259" key="1">
    <source>
        <dbReference type="Pfam" id="PF05368"/>
    </source>
</evidence>
<dbReference type="RefSeq" id="WP_012402504.1">
    <property type="nucleotide sequence ID" value="NC_010623.1"/>
</dbReference>
<accession>B2JRK4</accession>
<dbReference type="OrthoDB" id="8945220at2"/>
<dbReference type="AlphaFoldDB" id="B2JRK4"/>
<dbReference type="Gene3D" id="3.40.50.720">
    <property type="entry name" value="NAD(P)-binding Rossmann-like Domain"/>
    <property type="match status" value="1"/>
</dbReference>
<dbReference type="STRING" id="391038.Bphy_3163"/>
<evidence type="ECO:0000313" key="3">
    <source>
        <dbReference type="Proteomes" id="UP000001192"/>
    </source>
</evidence>
<dbReference type="PANTHER" id="PTHR43162:SF1">
    <property type="entry name" value="PRESTALK A DIFFERENTIATION PROTEIN A"/>
    <property type="match status" value="1"/>
</dbReference>
<dbReference type="HOGENOM" id="CLU_007383_10_5_4"/>
<dbReference type="Pfam" id="PF05368">
    <property type="entry name" value="NmrA"/>
    <property type="match status" value="1"/>
</dbReference>
<keyword evidence="3" id="KW-1185">Reference proteome</keyword>
<protein>
    <submittedName>
        <fullName evidence="2">NmrA family protein</fullName>
    </submittedName>
</protein>
<feature type="domain" description="NmrA-like" evidence="1">
    <location>
        <begin position="3"/>
        <end position="259"/>
    </location>
</feature>
<name>B2JRK4_PARP8</name>
<dbReference type="eggNOG" id="COG0702">
    <property type="taxonomic scope" value="Bacteria"/>
</dbReference>
<dbReference type="EMBL" id="CP001044">
    <property type="protein sequence ID" value="ACC72331.1"/>
    <property type="molecule type" value="Genomic_DNA"/>
</dbReference>
<reference evidence="3" key="1">
    <citation type="journal article" date="2014" name="Stand. Genomic Sci.">
        <title>Complete genome sequence of Burkholderia phymatum STM815(T), a broad host range and efficient nitrogen-fixing symbiont of Mimosa species.</title>
        <authorList>
            <person name="Moulin L."/>
            <person name="Klonowska A."/>
            <person name="Caroline B."/>
            <person name="Booth K."/>
            <person name="Vriezen J.A."/>
            <person name="Melkonian R."/>
            <person name="James E.K."/>
            <person name="Young J.P."/>
            <person name="Bena G."/>
            <person name="Hauser L."/>
            <person name="Land M."/>
            <person name="Kyrpides N."/>
            <person name="Bruce D."/>
            <person name="Chain P."/>
            <person name="Copeland A."/>
            <person name="Pitluck S."/>
            <person name="Woyke T."/>
            <person name="Lizotte-Waniewski M."/>
            <person name="Bristow J."/>
            <person name="Riley M."/>
        </authorList>
    </citation>
    <scope>NUCLEOTIDE SEQUENCE [LARGE SCALE GENOMIC DNA]</scope>
    <source>
        <strain evidence="3">DSM 17167 / CIP 108236 / LMG 21445 / STM815</strain>
    </source>
</reference>
<dbReference type="SUPFAM" id="SSF51735">
    <property type="entry name" value="NAD(P)-binding Rossmann-fold domains"/>
    <property type="match status" value="1"/>
</dbReference>
<dbReference type="InterPro" id="IPR036291">
    <property type="entry name" value="NAD(P)-bd_dom_sf"/>
</dbReference>
<dbReference type="KEGG" id="bph:Bphy_3163"/>
<dbReference type="Gene3D" id="3.90.25.10">
    <property type="entry name" value="UDP-galactose 4-epimerase, domain 1"/>
    <property type="match status" value="1"/>
</dbReference>
<dbReference type="InterPro" id="IPR051604">
    <property type="entry name" value="Ergot_Alk_Oxidoreductase"/>
</dbReference>
<dbReference type="Proteomes" id="UP000001192">
    <property type="component" value="Chromosome 2"/>
</dbReference>
<evidence type="ECO:0000313" key="2">
    <source>
        <dbReference type="EMBL" id="ACC72331.1"/>
    </source>
</evidence>
<organism evidence="2 3">
    <name type="scientific">Paraburkholderia phymatum (strain DSM 17167 / CIP 108236 / LMG 21445 / STM815)</name>
    <name type="common">Burkholderia phymatum</name>
    <dbReference type="NCBI Taxonomy" id="391038"/>
    <lineage>
        <taxon>Bacteria</taxon>
        <taxon>Pseudomonadati</taxon>
        <taxon>Pseudomonadota</taxon>
        <taxon>Betaproteobacteria</taxon>
        <taxon>Burkholderiales</taxon>
        <taxon>Burkholderiaceae</taxon>
        <taxon>Paraburkholderia</taxon>
    </lineage>
</organism>
<proteinExistence type="predicted"/>
<sequence>MYVIFGASGNVGRKTAAALRDAGHAVRAVVRNPAHSDMFTGIGCEVVQGDLDDEASLHRALHDAHAVQMLCPLPHGGADPAIAMHRMIATAARALRKHPHLHVVALSDYGAEQHEGTGITMLFHDLEAAFAESVRRLTLLRSAEHMHNWARVLPVALATGKLPSLHHPLDRPFPTVSAQDVGELAAQLLVEGRDADGVRIVSIEGPRRYDANDVARALSEAARRDITALALPRSEWTPTMLRAGLGANHAKLITDLYDAQNAGCIDVDPRSERRFGKTELPGVFAGLVRDARA</sequence>
<dbReference type="PANTHER" id="PTHR43162">
    <property type="match status" value="1"/>
</dbReference>
<dbReference type="InterPro" id="IPR008030">
    <property type="entry name" value="NmrA-like"/>
</dbReference>
<gene>
    <name evidence="2" type="ordered locus">Bphy_3163</name>
</gene>